<evidence type="ECO:0000313" key="1">
    <source>
        <dbReference type="EMBL" id="SAL68648.1"/>
    </source>
</evidence>
<dbReference type="GO" id="GO:0005737">
    <property type="term" value="C:cytoplasm"/>
    <property type="evidence" value="ECO:0007669"/>
    <property type="project" value="TreeGrafter"/>
</dbReference>
<reference evidence="1 2" key="1">
    <citation type="submission" date="2016-01" db="EMBL/GenBank/DDBJ databases">
        <authorList>
            <person name="Oliw E.H."/>
        </authorList>
    </citation>
    <scope>NUCLEOTIDE SEQUENCE [LARGE SCALE GENOMIC DNA]</scope>
    <source>
        <strain evidence="1">LMG 27134</strain>
    </source>
</reference>
<proteinExistence type="predicted"/>
<dbReference type="InterPro" id="IPR036663">
    <property type="entry name" value="Fumarylacetoacetase_C_sf"/>
</dbReference>
<protein>
    <submittedName>
        <fullName evidence="1">4-oxalocrotonate decarboxylase</fullName>
    </submittedName>
</protein>
<dbReference type="PANTHER" id="PTHR30143">
    <property type="entry name" value="ACID HYDRATASE"/>
    <property type="match status" value="1"/>
</dbReference>
<dbReference type="PANTHER" id="PTHR30143:SF0">
    <property type="entry name" value="2-KETO-4-PENTENOATE HYDRATASE"/>
    <property type="match status" value="1"/>
</dbReference>
<dbReference type="GO" id="GO:0008684">
    <property type="term" value="F:2-oxopent-4-enoate hydratase activity"/>
    <property type="evidence" value="ECO:0007669"/>
    <property type="project" value="TreeGrafter"/>
</dbReference>
<dbReference type="Gene3D" id="3.90.850.10">
    <property type="entry name" value="Fumarylacetoacetase-like, C-terminal domain"/>
    <property type="match status" value="1"/>
</dbReference>
<dbReference type="Proteomes" id="UP000054683">
    <property type="component" value="Unassembled WGS sequence"/>
</dbReference>
<organism evidence="1 2">
    <name type="scientific">Caballeronia udeis</name>
    <dbReference type="NCBI Taxonomy" id="1232866"/>
    <lineage>
        <taxon>Bacteria</taxon>
        <taxon>Pseudomonadati</taxon>
        <taxon>Pseudomonadota</taxon>
        <taxon>Betaproteobacteria</taxon>
        <taxon>Burkholderiales</taxon>
        <taxon>Burkholderiaceae</taxon>
        <taxon>Caballeronia</taxon>
    </lineage>
</organism>
<accession>A0A158JII7</accession>
<sequence length="255" mass="26556">MNQDHIAKRLDAAALGGHRIAPIEGAANIAMGDAYALQAATFGFRLKRGEFPVGTRTGCAGLDESGRIRTTEAVVGRLASGMQISNGESFGLPTGSRVRAEPALALLLRRPVGGNCSDLDLIGAIEAVAVAIELFDSRYEAAEFTMQELIADNAGLSRFVTGPWRAPRGHFTNLGVTLEIDGHVAQFGSTATLGIESMQPLLQALRLANTPDLLPASSIVLLGGATPAQRITPGQHVGAGIEGLGHAGLTIKDDK</sequence>
<evidence type="ECO:0000313" key="2">
    <source>
        <dbReference type="Proteomes" id="UP000054683"/>
    </source>
</evidence>
<dbReference type="AlphaFoldDB" id="A0A158JII7"/>
<name>A0A158JII7_9BURK</name>
<dbReference type="SUPFAM" id="SSF56529">
    <property type="entry name" value="FAH"/>
    <property type="match status" value="1"/>
</dbReference>
<gene>
    <name evidence="1" type="ORF">AWB69_08066</name>
</gene>
<dbReference type="EMBL" id="FCOK02000093">
    <property type="protein sequence ID" value="SAL68648.1"/>
    <property type="molecule type" value="Genomic_DNA"/>
</dbReference>
<dbReference type="InterPro" id="IPR050772">
    <property type="entry name" value="Hydratase-Decarb/MhpD_sf"/>
</dbReference>
<dbReference type="RefSeq" id="WP_062092167.1">
    <property type="nucleotide sequence ID" value="NZ_FCOK02000093.1"/>
</dbReference>
<dbReference type="OrthoDB" id="9792137at2"/>